<keyword evidence="3" id="KW-0732">Signal</keyword>
<proteinExistence type="inferred from homology"/>
<dbReference type="GO" id="GO:0030288">
    <property type="term" value="C:outer membrane-bounded periplasmic space"/>
    <property type="evidence" value="ECO:0007669"/>
    <property type="project" value="InterPro"/>
</dbReference>
<evidence type="ECO:0000256" key="2">
    <source>
        <dbReference type="ARBA" id="ARBA00004117"/>
    </source>
</evidence>
<evidence type="ECO:0000313" key="7">
    <source>
        <dbReference type="Proteomes" id="UP000234328"/>
    </source>
</evidence>
<dbReference type="NCBIfam" id="NF003676">
    <property type="entry name" value="PRK05303.1"/>
    <property type="match status" value="1"/>
</dbReference>
<evidence type="ECO:0000256" key="1">
    <source>
        <dbReference type="ARBA" id="ARBA00002591"/>
    </source>
</evidence>
<evidence type="ECO:0000256" key="4">
    <source>
        <dbReference type="ARBA" id="ARBA00023143"/>
    </source>
</evidence>
<protein>
    <recommendedName>
        <fullName evidence="5">Flagellar P-ring protein</fullName>
    </recommendedName>
    <alternativeName>
        <fullName evidence="5">Basal body P-ring protein</fullName>
    </alternativeName>
</protein>
<name>A0A2N4UB37_9BURK</name>
<dbReference type="HAMAP" id="MF_00416">
    <property type="entry name" value="FlgI"/>
    <property type="match status" value="1"/>
</dbReference>
<keyword evidence="6" id="KW-0966">Cell projection</keyword>
<comment type="function">
    <text evidence="1 5">Assembles around the rod to form the L-ring and probably protects the motor/basal body from shearing forces during rotation.</text>
</comment>
<comment type="subunit">
    <text evidence="5">The basal body constitutes a major portion of the flagellar organelle and consists of four rings (L,P,S, and M) mounted on a central rod.</text>
</comment>
<dbReference type="Pfam" id="PF02119">
    <property type="entry name" value="FlgI"/>
    <property type="match status" value="1"/>
</dbReference>
<comment type="subcellular location">
    <subcellularLocation>
        <location evidence="2 5">Bacterial flagellum basal body</location>
    </subcellularLocation>
</comment>
<reference evidence="6 7" key="1">
    <citation type="submission" date="2017-10" db="EMBL/GenBank/DDBJ databases">
        <title>Two draft genome sequences of Pusillimonas sp. strains isolated from a nitrate- and radionuclide-contaminated groundwater in Russia.</title>
        <authorList>
            <person name="Grouzdev D.S."/>
            <person name="Tourova T.P."/>
            <person name="Goeva M.A."/>
            <person name="Babich T.L."/>
            <person name="Sokolova D.S."/>
            <person name="Abdullin R."/>
            <person name="Poltaraus A.B."/>
            <person name="Toshchakov S.V."/>
            <person name="Nazina T.N."/>
        </authorList>
    </citation>
    <scope>NUCLEOTIDE SEQUENCE [LARGE SCALE GENOMIC DNA]</scope>
    <source>
        <strain evidence="6 7">JR1/69-2-13</strain>
    </source>
</reference>
<gene>
    <name evidence="5" type="primary">flgI</name>
    <name evidence="6" type="ORF">CR155_19445</name>
</gene>
<dbReference type="AlphaFoldDB" id="A0A2N4UB37"/>
<dbReference type="OrthoDB" id="9786431at2"/>
<dbReference type="PRINTS" id="PR01010">
    <property type="entry name" value="FLGPRINGFLGI"/>
</dbReference>
<dbReference type="PANTHER" id="PTHR30381">
    <property type="entry name" value="FLAGELLAR P-RING PERIPLASMIC PROTEIN FLGI"/>
    <property type="match status" value="1"/>
</dbReference>
<comment type="caution">
    <text evidence="6">The sequence shown here is derived from an EMBL/GenBank/DDBJ whole genome shotgun (WGS) entry which is preliminary data.</text>
</comment>
<comment type="similarity">
    <text evidence="5">Belongs to the FlgI family.</text>
</comment>
<dbReference type="GO" id="GO:0009428">
    <property type="term" value="C:bacterial-type flagellum basal body, distal rod, P ring"/>
    <property type="evidence" value="ECO:0007669"/>
    <property type="project" value="InterPro"/>
</dbReference>
<dbReference type="InterPro" id="IPR001782">
    <property type="entry name" value="Flag_FlgI"/>
</dbReference>
<evidence type="ECO:0000313" key="6">
    <source>
        <dbReference type="EMBL" id="PLC52223.1"/>
    </source>
</evidence>
<dbReference type="GO" id="GO:0071973">
    <property type="term" value="P:bacterial-type flagellum-dependent cell motility"/>
    <property type="evidence" value="ECO:0007669"/>
    <property type="project" value="InterPro"/>
</dbReference>
<dbReference type="PANTHER" id="PTHR30381:SF0">
    <property type="entry name" value="FLAGELLAR P-RING PROTEIN"/>
    <property type="match status" value="1"/>
</dbReference>
<keyword evidence="7" id="KW-1185">Reference proteome</keyword>
<evidence type="ECO:0000256" key="5">
    <source>
        <dbReference type="HAMAP-Rule" id="MF_00416"/>
    </source>
</evidence>
<keyword evidence="6" id="KW-0969">Cilium</keyword>
<evidence type="ECO:0000256" key="3">
    <source>
        <dbReference type="ARBA" id="ARBA00022729"/>
    </source>
</evidence>
<keyword evidence="6" id="KW-0282">Flagellum</keyword>
<dbReference type="Proteomes" id="UP000234328">
    <property type="component" value="Unassembled WGS sequence"/>
</dbReference>
<keyword evidence="4 5" id="KW-0975">Bacterial flagellum</keyword>
<dbReference type="EMBL" id="PDNV01000015">
    <property type="protein sequence ID" value="PLC52223.1"/>
    <property type="molecule type" value="Genomic_DNA"/>
</dbReference>
<sequence>MFPRSNKVPVLISNFFSVLGNQGRRLAFGALCVLAASVVQAERIKDIASVQGVRANQLIGYGLVVGLDGSGDQVRQTPFTQQSLTNMLSQLGVTVPQGTNMQVKNVAAVIVTARLPAFAQPGQTVDVVVSSMGNAKSLRGGTLLMTPMKGANGQVYAIAQGNLLVGGAGASSGGSSVQVNQLNGGIISNGAIIERSVPTTYVRDGIINLELNTTDFGAAQNMVAALNTRFGARTASALDGRVVQLRGPLDPAAQAAFLSQVENLQVNLPPARAKVVINARTGSVVMNRTVTIDEAAIAYGNLSVVISQDDRVSQPDTPFAGGETVVTQSTQIEMTSEKGGLQRVRTSANLADVVKALNALGATPQDLLSILQNLKSAGALRADLEII</sequence>
<accession>A0A2N4UB37</accession>
<organism evidence="6 7">
    <name type="scientific">Pollutimonas nitritireducens</name>
    <dbReference type="NCBI Taxonomy" id="2045209"/>
    <lineage>
        <taxon>Bacteria</taxon>
        <taxon>Pseudomonadati</taxon>
        <taxon>Pseudomonadota</taxon>
        <taxon>Betaproteobacteria</taxon>
        <taxon>Burkholderiales</taxon>
        <taxon>Alcaligenaceae</taxon>
        <taxon>Pollutimonas</taxon>
    </lineage>
</organism>
<dbReference type="GO" id="GO:0005198">
    <property type="term" value="F:structural molecule activity"/>
    <property type="evidence" value="ECO:0007669"/>
    <property type="project" value="InterPro"/>
</dbReference>